<dbReference type="STRING" id="398512.Bccel_4747"/>
<dbReference type="SUPFAM" id="SSF54862">
    <property type="entry name" value="4Fe-4S ferredoxins"/>
    <property type="match status" value="1"/>
</dbReference>
<dbReference type="InterPro" id="IPR017896">
    <property type="entry name" value="4Fe4S_Fe-S-bd"/>
</dbReference>
<name>A0A0L6JUH5_9FIRM</name>
<evidence type="ECO:0000313" key="5">
    <source>
        <dbReference type="EMBL" id="KNY29473.1"/>
    </source>
</evidence>
<protein>
    <submittedName>
        <fullName evidence="5">Cobyrinic acid ac-diamide synthase</fullName>
    </submittedName>
</protein>
<evidence type="ECO:0000256" key="2">
    <source>
        <dbReference type="ARBA" id="ARBA00023004"/>
    </source>
</evidence>
<dbReference type="GO" id="GO:0051536">
    <property type="term" value="F:iron-sulfur cluster binding"/>
    <property type="evidence" value="ECO:0007669"/>
    <property type="project" value="UniProtKB-KW"/>
</dbReference>
<keyword evidence="3" id="KW-0411">Iron-sulfur</keyword>
<evidence type="ECO:0000259" key="4">
    <source>
        <dbReference type="PROSITE" id="PS51379"/>
    </source>
</evidence>
<dbReference type="InterPro" id="IPR027417">
    <property type="entry name" value="P-loop_NTPase"/>
</dbReference>
<dbReference type="SUPFAM" id="SSF52540">
    <property type="entry name" value="P-loop containing nucleoside triphosphate hydrolases"/>
    <property type="match status" value="1"/>
</dbReference>
<dbReference type="InterPro" id="IPR017900">
    <property type="entry name" value="4Fe4S_Fe_S_CS"/>
</dbReference>
<feature type="domain" description="4Fe-4S ferredoxin-type" evidence="4">
    <location>
        <begin position="57"/>
        <end position="85"/>
    </location>
</feature>
<dbReference type="Pfam" id="PF00037">
    <property type="entry name" value="Fer4"/>
    <property type="match status" value="2"/>
</dbReference>
<dbReference type="AlphaFoldDB" id="A0A0L6JUH5"/>
<keyword evidence="2" id="KW-0408">Iron</keyword>
<dbReference type="EMBL" id="LGTC01000001">
    <property type="protein sequence ID" value="KNY29473.1"/>
    <property type="molecule type" value="Genomic_DNA"/>
</dbReference>
<dbReference type="Gene3D" id="3.30.70.20">
    <property type="match status" value="1"/>
</dbReference>
<feature type="domain" description="4Fe-4S ferredoxin-type" evidence="4">
    <location>
        <begin position="86"/>
        <end position="115"/>
    </location>
</feature>
<dbReference type="RefSeq" id="WP_036935510.1">
    <property type="nucleotide sequence ID" value="NZ_JQKC01000001.1"/>
</dbReference>
<evidence type="ECO:0000256" key="1">
    <source>
        <dbReference type="ARBA" id="ARBA00022723"/>
    </source>
</evidence>
<proteinExistence type="predicted"/>
<dbReference type="InterPro" id="IPR002586">
    <property type="entry name" value="CobQ/CobB/MinD/ParA_Nub-bd_dom"/>
</dbReference>
<keyword evidence="1" id="KW-0479">Metal-binding</keyword>
<dbReference type="GO" id="GO:0046872">
    <property type="term" value="F:metal ion binding"/>
    <property type="evidence" value="ECO:0007669"/>
    <property type="project" value="UniProtKB-KW"/>
</dbReference>
<gene>
    <name evidence="5" type="ORF">Bccel_4747</name>
</gene>
<organism evidence="5 6">
    <name type="scientific">Pseudobacteroides cellulosolvens ATCC 35603 = DSM 2933</name>
    <dbReference type="NCBI Taxonomy" id="398512"/>
    <lineage>
        <taxon>Bacteria</taxon>
        <taxon>Bacillati</taxon>
        <taxon>Bacillota</taxon>
        <taxon>Clostridia</taxon>
        <taxon>Eubacteriales</taxon>
        <taxon>Oscillospiraceae</taxon>
        <taxon>Pseudobacteroides</taxon>
    </lineage>
</organism>
<evidence type="ECO:0000313" key="6">
    <source>
        <dbReference type="Proteomes" id="UP000036923"/>
    </source>
</evidence>
<dbReference type="Gene3D" id="3.40.50.300">
    <property type="entry name" value="P-loop containing nucleotide triphosphate hydrolases"/>
    <property type="match status" value="1"/>
</dbReference>
<dbReference type="PANTHER" id="PTHR43063:SF1">
    <property type="entry name" value="4FE-4S CLUSTER CONTAINING PARA FAMILY ATPASE PROTEIN"/>
    <property type="match status" value="1"/>
</dbReference>
<accession>A0A0L6JUH5</accession>
<dbReference type="OrthoDB" id="9778602at2"/>
<sequence length="276" mass="30163">MKIAVLSGKGGTGKTTVSASLALSIDRCQYVDCDVEEPNGWVFLRPEIKDTIPVNVLVPEADTLKCNGCGNCGKACQFHAIAVVKGKVLVFPEICHHCGACLIACPHEAIREVYRETGVIEINGNNTFLQGRLNIGEPISIPVIRELKKRLRNDMTVILDCSPGASCTVVQSVDGCDYCILVTEPTPFGLHDLKIAVQLIRKMGIPFGVVVNKASKDNQSVQEYCKGNHIEVLMEIPYSQEIAGAYSNGILPVENNGDWKSKFKEIYQKIERGADK</sequence>
<comment type="caution">
    <text evidence="5">The sequence shown here is derived from an EMBL/GenBank/DDBJ whole genome shotgun (WGS) entry which is preliminary data.</text>
</comment>
<dbReference type="PATRIC" id="fig|398512.5.peg.4977"/>
<keyword evidence="6" id="KW-1185">Reference proteome</keyword>
<dbReference type="Pfam" id="PF01656">
    <property type="entry name" value="CbiA"/>
    <property type="match status" value="1"/>
</dbReference>
<dbReference type="PROSITE" id="PS00198">
    <property type="entry name" value="4FE4S_FER_1"/>
    <property type="match status" value="1"/>
</dbReference>
<reference evidence="6" key="1">
    <citation type="submission" date="2015-07" db="EMBL/GenBank/DDBJ databases">
        <title>Near-Complete Genome Sequence of the Cellulolytic Bacterium Bacteroides (Pseudobacteroides) cellulosolvens ATCC 35603.</title>
        <authorList>
            <person name="Dassa B."/>
            <person name="Utturkar S.M."/>
            <person name="Klingeman D.M."/>
            <person name="Hurt R.A."/>
            <person name="Keller M."/>
            <person name="Xu J."/>
            <person name="Reddy Y.H.K."/>
            <person name="Borovok I."/>
            <person name="Grinberg I.R."/>
            <person name="Lamed R."/>
            <person name="Zhivin O."/>
            <person name="Bayer E.A."/>
            <person name="Brown S.D."/>
        </authorList>
    </citation>
    <scope>NUCLEOTIDE SEQUENCE [LARGE SCALE GENOMIC DNA]</scope>
    <source>
        <strain evidence="6">DSM 2933</strain>
    </source>
</reference>
<dbReference type="Proteomes" id="UP000036923">
    <property type="component" value="Unassembled WGS sequence"/>
</dbReference>
<dbReference type="PROSITE" id="PS51379">
    <property type="entry name" value="4FE4S_FER_2"/>
    <property type="match status" value="2"/>
</dbReference>
<evidence type="ECO:0000256" key="3">
    <source>
        <dbReference type="ARBA" id="ARBA00023014"/>
    </source>
</evidence>
<dbReference type="PANTHER" id="PTHR43063">
    <property type="entry name" value="4FE-4S CLUSTER CONTAINING PARA FAMILY ATPASE PROTEIN"/>
    <property type="match status" value="1"/>
</dbReference>
<dbReference type="eggNOG" id="COG1149">
    <property type="taxonomic scope" value="Bacteria"/>
</dbReference>